<accession>A0AAN7NQB6</accession>
<dbReference type="AlphaFoldDB" id="A0AAN7NQB6"/>
<proteinExistence type="predicted"/>
<gene>
    <name evidence="1" type="ORF">QYF61_027938</name>
</gene>
<sequence length="619" mass="68621">MGAGIIRNKLNDLYKRTHIQHFCQRNTGDRALEQVSQRGCGVSILGDIQNLTGCSPEQPAAVDLALSRGDTVALLGCECTLLAHVQLFVHQYPQVLFCRAALNHIIPQPVLKPRIAPTQDPALGLVEPHEVHAGPLLQLVQVPLDDIPSFWPVNCTTQLGVICKLAEGALDLAVDAIDENIEQHWSQYGPLRDTTLHLSNPYLSNLERRMLWGTVSKALPKSRQITSIAFPLSTERDIHCFSLEYRDIVRACMDEVRKAKAQLELNLARGDKNTKKGFSKYLGDNRKARENMGPLLFLRGKAERAGTVQPGEEQAQGDPINVHKRLQGGCKEDGARLFPVVPRDRTRGDGHKLTHRRFPLNIGKHFATVRATERWHRLPREVVVSILGGYPVIKNDLEQEAFPLGRWCEGASLTRVLREKRRLQGDLLAAFQYLQGLYKQAGGGLFTRACSDRTRGHGFKLKEGRFRLDVRKKCFTMRALYVLSMTWSGIALWSVGLSCPSRVPSQLLLHPQPLAGGVGREAEKALTDCTLNPAPRGIVISSYCLALQPSPVASPSQIKPCQVSVANESAYNAGALRANFHHATGPLSQHQSSQVTTCLPGQWLKSFCVSFGSLRDRDR</sequence>
<reference evidence="1 2" key="1">
    <citation type="journal article" date="2023" name="J. Hered.">
        <title>Chromosome-level genome of the wood stork (Mycteria americana) provides insight into avian chromosome evolution.</title>
        <authorList>
            <person name="Flamio R. Jr."/>
            <person name="Ramstad K.M."/>
        </authorList>
    </citation>
    <scope>NUCLEOTIDE SEQUENCE [LARGE SCALE GENOMIC DNA]</scope>
    <source>
        <strain evidence="1">JAX WOST 10</strain>
    </source>
</reference>
<comment type="caution">
    <text evidence="1">The sequence shown here is derived from an EMBL/GenBank/DDBJ whole genome shotgun (WGS) entry which is preliminary data.</text>
</comment>
<organism evidence="1 2">
    <name type="scientific">Mycteria americana</name>
    <name type="common">Wood stork</name>
    <dbReference type="NCBI Taxonomy" id="33587"/>
    <lineage>
        <taxon>Eukaryota</taxon>
        <taxon>Metazoa</taxon>
        <taxon>Chordata</taxon>
        <taxon>Craniata</taxon>
        <taxon>Vertebrata</taxon>
        <taxon>Euteleostomi</taxon>
        <taxon>Archelosauria</taxon>
        <taxon>Archosauria</taxon>
        <taxon>Dinosauria</taxon>
        <taxon>Saurischia</taxon>
        <taxon>Theropoda</taxon>
        <taxon>Coelurosauria</taxon>
        <taxon>Aves</taxon>
        <taxon>Neognathae</taxon>
        <taxon>Neoaves</taxon>
        <taxon>Aequornithes</taxon>
        <taxon>Ciconiiformes</taxon>
        <taxon>Ciconiidae</taxon>
        <taxon>Mycteria</taxon>
    </lineage>
</organism>
<name>A0AAN7NQB6_MYCAM</name>
<protein>
    <submittedName>
        <fullName evidence="1">Uncharacterized protein</fullName>
    </submittedName>
</protein>
<evidence type="ECO:0000313" key="1">
    <source>
        <dbReference type="EMBL" id="KAK4820477.1"/>
    </source>
</evidence>
<dbReference type="EMBL" id="JAUNZN010000006">
    <property type="protein sequence ID" value="KAK4820477.1"/>
    <property type="molecule type" value="Genomic_DNA"/>
</dbReference>
<dbReference type="Proteomes" id="UP001333110">
    <property type="component" value="Unassembled WGS sequence"/>
</dbReference>
<feature type="non-terminal residue" evidence="1">
    <location>
        <position position="619"/>
    </location>
</feature>
<keyword evidence="2" id="KW-1185">Reference proteome</keyword>
<evidence type="ECO:0000313" key="2">
    <source>
        <dbReference type="Proteomes" id="UP001333110"/>
    </source>
</evidence>